<comment type="caution">
    <text evidence="1">The sequence shown here is derived from an EMBL/GenBank/DDBJ whole genome shotgun (WGS) entry which is preliminary data.</text>
</comment>
<dbReference type="Pfam" id="PF16022">
    <property type="entry name" value="DUF4783"/>
    <property type="match status" value="1"/>
</dbReference>
<reference evidence="1 2" key="1">
    <citation type="journal article" date="2015" name="Microbes Environ.">
        <title>Distribution and evolution of nitrogen fixation genes in the phylum bacteroidetes.</title>
        <authorList>
            <person name="Inoue J."/>
            <person name="Oshima K."/>
            <person name="Suda W."/>
            <person name="Sakamoto M."/>
            <person name="Iino T."/>
            <person name="Noda S."/>
            <person name="Hongoh Y."/>
            <person name="Hattori M."/>
            <person name="Ohkuma M."/>
        </authorList>
    </citation>
    <scope>NUCLEOTIDE SEQUENCE [LARGE SCALE GENOMIC DNA]</scope>
    <source>
        <strain evidence="1">JCM 15548</strain>
    </source>
</reference>
<organism evidence="1 2">
    <name type="scientific">Geofilum rubicundum JCM 15548</name>
    <dbReference type="NCBI Taxonomy" id="1236989"/>
    <lineage>
        <taxon>Bacteria</taxon>
        <taxon>Pseudomonadati</taxon>
        <taxon>Bacteroidota</taxon>
        <taxon>Bacteroidia</taxon>
        <taxon>Marinilabiliales</taxon>
        <taxon>Marinilabiliaceae</taxon>
        <taxon>Geofilum</taxon>
    </lineage>
</organism>
<protein>
    <recommendedName>
        <fullName evidence="3">DUF4783 domain-containing protein</fullName>
    </recommendedName>
</protein>
<dbReference type="Gene3D" id="3.10.450.50">
    <property type="match status" value="1"/>
</dbReference>
<evidence type="ECO:0000313" key="1">
    <source>
        <dbReference type="EMBL" id="GAO30963.1"/>
    </source>
</evidence>
<dbReference type="STRING" id="1236989.JCM15548_13287"/>
<evidence type="ECO:0008006" key="3">
    <source>
        <dbReference type="Google" id="ProtNLM"/>
    </source>
</evidence>
<proteinExistence type="predicted"/>
<name>A0A0E9M097_9BACT</name>
<sequence>MVLPDKSGVFSREQAQFLIKDFFDKHPPTSFQIIHQGERENATFAIGRYNYNQGQYRLLFLTKNNGHETLIHQLRVEKQDE</sequence>
<dbReference type="Proteomes" id="UP000032900">
    <property type="component" value="Unassembled WGS sequence"/>
</dbReference>
<dbReference type="AlphaFoldDB" id="A0A0E9M097"/>
<gene>
    <name evidence="1" type="ORF">JCM15548_13287</name>
</gene>
<keyword evidence="2" id="KW-1185">Reference proteome</keyword>
<evidence type="ECO:0000313" key="2">
    <source>
        <dbReference type="Proteomes" id="UP000032900"/>
    </source>
</evidence>
<dbReference type="InterPro" id="IPR031977">
    <property type="entry name" value="DUF4783"/>
</dbReference>
<dbReference type="EMBL" id="BAZW01000034">
    <property type="protein sequence ID" value="GAO30963.1"/>
    <property type="molecule type" value="Genomic_DNA"/>
</dbReference>
<accession>A0A0E9M097</accession>